<organism evidence="2 3">
    <name type="scientific">Flagellimonas hymeniacidonis</name>
    <dbReference type="NCBI Taxonomy" id="2603628"/>
    <lineage>
        <taxon>Bacteria</taxon>
        <taxon>Pseudomonadati</taxon>
        <taxon>Bacteroidota</taxon>
        <taxon>Flavobacteriia</taxon>
        <taxon>Flavobacteriales</taxon>
        <taxon>Flavobacteriaceae</taxon>
        <taxon>Flagellimonas</taxon>
    </lineage>
</organism>
<sequence length="674" mass="78413">MPNLFILIVFLVSLLGIMVFVKRKLKISYEIVPVLSFAILMVVLYLANILGFLFECAFVVFIMGFAFAIYLSYTYLYVKKVNLLFFLKNSSWQALWIFSILFFLNWIIFRSYIIVGWDEFSFWGFFTKILVQEHDLIAHFNDINKADYPRVTSLVQYYFNIFLNRGEYSEGVTIFAQTTVLASALSMFLPMFKKGNLLYCVILSAVYFIMFFVFVQPIYLIYNDNVLALFWALSIITYLQSGNKKKGFGIALIFLVCLPLVKEIGVLFALFSLLGLAMDYLLFRVHSKTERVAFLKRFGIAVMLVLLSKFSWSMLLHFHNVKNESFSLELSEIDLGNLQKFQHSTLENYKVAVSYIGNLDTISEKRRAKSRDAFVPKTASPINFTDNVAAINKIFNSELYKPGPDFLYNINFSLSLVYWALLFMVWSIIIFIVNWRTLDKRIFANKVNFWVFIASLLLILIAYALVLLILYLYSFGSYESIRLASYHRYTGTMLLGMFMIILFLTLTNKRGRGLSIGFIVFMLLFTPSSAMETFAPRHTNTRANNIGAKNKLITPLIDELIDKDPNAQIMLIDQTSMGGLYVQFKYLAFPLSVKGPWSYHPKKKVRLKTRLTSTKEFYKLLREYDYIVIWNDKDFWESYGNMIKKSNIKGIWKLENKRKFVKINPITHNKESDN</sequence>
<feature type="transmembrane region" description="Helical" evidence="1">
    <location>
        <begin position="52"/>
        <end position="73"/>
    </location>
</feature>
<feature type="transmembrane region" description="Helical" evidence="1">
    <location>
        <begin position="298"/>
        <end position="318"/>
    </location>
</feature>
<feature type="transmembrane region" description="Helical" evidence="1">
    <location>
        <begin position="94"/>
        <end position="115"/>
    </location>
</feature>
<feature type="transmembrane region" description="Helical" evidence="1">
    <location>
        <begin position="486"/>
        <end position="506"/>
    </location>
</feature>
<accession>A0A5C8V8Y0</accession>
<dbReference type="Proteomes" id="UP000321456">
    <property type="component" value="Unassembled WGS sequence"/>
</dbReference>
<feature type="transmembrane region" description="Helical" evidence="1">
    <location>
        <begin position="196"/>
        <end position="214"/>
    </location>
</feature>
<evidence type="ECO:0000313" key="2">
    <source>
        <dbReference type="EMBL" id="TXN37619.1"/>
    </source>
</evidence>
<dbReference type="RefSeq" id="WP_147741713.1">
    <property type="nucleotide sequence ID" value="NZ_VRUR01000001.1"/>
</dbReference>
<name>A0A5C8V8Y0_9FLAO</name>
<keyword evidence="1" id="KW-0812">Transmembrane</keyword>
<feature type="transmembrane region" description="Helical" evidence="1">
    <location>
        <begin position="513"/>
        <end position="531"/>
    </location>
</feature>
<evidence type="ECO:0000313" key="3">
    <source>
        <dbReference type="Proteomes" id="UP000321456"/>
    </source>
</evidence>
<reference evidence="2 3" key="1">
    <citation type="submission" date="2019-08" db="EMBL/GenBank/DDBJ databases">
        <title>Professor.</title>
        <authorList>
            <person name="Park J.S."/>
        </authorList>
    </citation>
    <scope>NUCLEOTIDE SEQUENCE [LARGE SCALE GENOMIC DNA]</scope>
    <source>
        <strain evidence="2 3">176CP5-101</strain>
    </source>
</reference>
<keyword evidence="1" id="KW-1133">Transmembrane helix</keyword>
<comment type="caution">
    <text evidence="2">The sequence shown here is derived from an EMBL/GenBank/DDBJ whole genome shotgun (WGS) entry which is preliminary data.</text>
</comment>
<feature type="transmembrane region" description="Helical" evidence="1">
    <location>
        <begin position="6"/>
        <end position="21"/>
    </location>
</feature>
<dbReference type="EMBL" id="VRUR01000001">
    <property type="protein sequence ID" value="TXN37619.1"/>
    <property type="molecule type" value="Genomic_DNA"/>
</dbReference>
<keyword evidence="3" id="KW-1185">Reference proteome</keyword>
<keyword evidence="1" id="KW-0472">Membrane</keyword>
<feature type="transmembrane region" description="Helical" evidence="1">
    <location>
        <begin position="447"/>
        <end position="474"/>
    </location>
</feature>
<protein>
    <recommendedName>
        <fullName evidence="4">Glycosyltransferase RgtA/B/C/D-like domain-containing protein</fullName>
    </recommendedName>
</protein>
<feature type="transmembrane region" description="Helical" evidence="1">
    <location>
        <begin position="416"/>
        <end position="435"/>
    </location>
</feature>
<evidence type="ECO:0000256" key="1">
    <source>
        <dbReference type="SAM" id="Phobius"/>
    </source>
</evidence>
<dbReference type="AlphaFoldDB" id="A0A5C8V8Y0"/>
<feature type="transmembrane region" description="Helical" evidence="1">
    <location>
        <begin position="28"/>
        <end position="46"/>
    </location>
</feature>
<gene>
    <name evidence="2" type="ORF">FVB32_04845</name>
</gene>
<evidence type="ECO:0008006" key="4">
    <source>
        <dbReference type="Google" id="ProtNLM"/>
    </source>
</evidence>
<feature type="transmembrane region" description="Helical" evidence="1">
    <location>
        <begin position="172"/>
        <end position="189"/>
    </location>
</feature>
<proteinExistence type="predicted"/>